<gene>
    <name evidence="2" type="ORF">HJB60_09395</name>
</gene>
<feature type="coiled-coil region" evidence="1">
    <location>
        <begin position="1"/>
        <end position="35"/>
    </location>
</feature>
<sequence>MIDTTKLLRQYESLLEAAEDDEQIFRAKLADATRRRDYWTRRIEDIKADDCLSASLVAAE</sequence>
<accession>A0ABS7IHA3</accession>
<comment type="caution">
    <text evidence="2">The sequence shown here is derived from an EMBL/GenBank/DDBJ whole genome shotgun (WGS) entry which is preliminary data.</text>
</comment>
<proteinExistence type="predicted"/>
<dbReference type="RefSeq" id="WP_221119266.1">
    <property type="nucleotide sequence ID" value="NZ_JABDYF010000003.1"/>
</dbReference>
<dbReference type="Proteomes" id="UP000770629">
    <property type="component" value="Unassembled WGS sequence"/>
</dbReference>
<reference evidence="2 3" key="1">
    <citation type="submission" date="2020-04" db="EMBL/GenBank/DDBJ databases">
        <title>Global-level population genomics: horizontal gene transfer, symbiosis and evolution in Rhizobia.</title>
        <authorList>
            <person name="Gai Y."/>
        </authorList>
    </citation>
    <scope>NUCLEOTIDE SEQUENCE [LARGE SCALE GENOMIC DNA]</scope>
    <source>
        <strain evidence="2 3">BLR33</strain>
    </source>
</reference>
<evidence type="ECO:0000256" key="1">
    <source>
        <dbReference type="SAM" id="Coils"/>
    </source>
</evidence>
<protein>
    <submittedName>
        <fullName evidence="2">Uncharacterized protein</fullName>
    </submittedName>
</protein>
<organism evidence="2 3">
    <name type="scientific">Rhizobium lentis</name>
    <dbReference type="NCBI Taxonomy" id="1138194"/>
    <lineage>
        <taxon>Bacteria</taxon>
        <taxon>Pseudomonadati</taxon>
        <taxon>Pseudomonadota</taxon>
        <taxon>Alphaproteobacteria</taxon>
        <taxon>Hyphomicrobiales</taxon>
        <taxon>Rhizobiaceae</taxon>
        <taxon>Rhizobium/Agrobacterium group</taxon>
        <taxon>Rhizobium</taxon>
    </lineage>
</organism>
<dbReference type="EMBL" id="JABDYF010000003">
    <property type="protein sequence ID" value="MBX5089385.1"/>
    <property type="molecule type" value="Genomic_DNA"/>
</dbReference>
<keyword evidence="3" id="KW-1185">Reference proteome</keyword>
<keyword evidence="1" id="KW-0175">Coiled coil</keyword>
<name>A0ABS7IHA3_9HYPH</name>
<evidence type="ECO:0000313" key="3">
    <source>
        <dbReference type="Proteomes" id="UP000770629"/>
    </source>
</evidence>
<evidence type="ECO:0000313" key="2">
    <source>
        <dbReference type="EMBL" id="MBX5089385.1"/>
    </source>
</evidence>